<evidence type="ECO:0000313" key="1">
    <source>
        <dbReference type="EMBL" id="KAJ0054061.1"/>
    </source>
</evidence>
<name>A0ACC0ZMP0_9ROSI</name>
<comment type="caution">
    <text evidence="1">The sequence shown here is derived from an EMBL/GenBank/DDBJ whole genome shotgun (WGS) entry which is preliminary data.</text>
</comment>
<keyword evidence="2" id="KW-1185">Reference proteome</keyword>
<organism evidence="1 2">
    <name type="scientific">Pistacia integerrima</name>
    <dbReference type="NCBI Taxonomy" id="434235"/>
    <lineage>
        <taxon>Eukaryota</taxon>
        <taxon>Viridiplantae</taxon>
        <taxon>Streptophyta</taxon>
        <taxon>Embryophyta</taxon>
        <taxon>Tracheophyta</taxon>
        <taxon>Spermatophyta</taxon>
        <taxon>Magnoliopsida</taxon>
        <taxon>eudicotyledons</taxon>
        <taxon>Gunneridae</taxon>
        <taxon>Pentapetalae</taxon>
        <taxon>rosids</taxon>
        <taxon>malvids</taxon>
        <taxon>Sapindales</taxon>
        <taxon>Anacardiaceae</taxon>
        <taxon>Pistacia</taxon>
    </lineage>
</organism>
<protein>
    <submittedName>
        <fullName evidence="1">Uncharacterized protein</fullName>
    </submittedName>
</protein>
<reference evidence="2" key="1">
    <citation type="journal article" date="2023" name="G3 (Bethesda)">
        <title>Genome assembly and association tests identify interacting loci associated with vigor, precocity, and sex in interspecific pistachio rootstocks.</title>
        <authorList>
            <person name="Palmer W."/>
            <person name="Jacygrad E."/>
            <person name="Sagayaradj S."/>
            <person name="Cavanaugh K."/>
            <person name="Han R."/>
            <person name="Bertier L."/>
            <person name="Beede B."/>
            <person name="Kafkas S."/>
            <person name="Golino D."/>
            <person name="Preece J."/>
            <person name="Michelmore R."/>
        </authorList>
    </citation>
    <scope>NUCLEOTIDE SEQUENCE [LARGE SCALE GENOMIC DNA]</scope>
</reference>
<gene>
    <name evidence="1" type="ORF">Pint_01731</name>
</gene>
<sequence length="187" mass="21401">MSCFNLQVPPPKKAWKTFKSKLQSKLHKLNRSKAIKKPKTQLPATNPSPFIEQRIQRKKNLPSISRQGIRSRSHRRYLFKKKAAPVAVYIDRLFKEPIAAELFVKYPRPYPSTKDVKLLHQVEGRASGSGTGTSSKEEKASGGAADDMWESLALASPQMNGIDQRAEEFIKRFRAEMQFQEMMARRL</sequence>
<dbReference type="EMBL" id="CM047736">
    <property type="protein sequence ID" value="KAJ0054061.1"/>
    <property type="molecule type" value="Genomic_DNA"/>
</dbReference>
<evidence type="ECO:0000313" key="2">
    <source>
        <dbReference type="Proteomes" id="UP001163603"/>
    </source>
</evidence>
<dbReference type="Proteomes" id="UP001163603">
    <property type="component" value="Chromosome 1"/>
</dbReference>
<accession>A0ACC0ZMP0</accession>
<proteinExistence type="predicted"/>